<reference evidence="4" key="1">
    <citation type="submission" date="2016-06" db="UniProtKB">
        <authorList>
            <consortium name="WormBaseParasite"/>
        </authorList>
    </citation>
    <scope>IDENTIFICATION</scope>
</reference>
<evidence type="ECO:0000313" key="3">
    <source>
        <dbReference type="Proteomes" id="UP000275846"/>
    </source>
</evidence>
<reference evidence="2 3" key="2">
    <citation type="submission" date="2018-11" db="EMBL/GenBank/DDBJ databases">
        <authorList>
            <consortium name="Pathogen Informatics"/>
        </authorList>
    </citation>
    <scope>NUCLEOTIDE SEQUENCE [LARGE SCALE GENOMIC DNA]</scope>
    <source>
        <strain evidence="2 3">NST_G2</strain>
    </source>
</reference>
<dbReference type="AlphaFoldDB" id="A0A183SES2"/>
<evidence type="ECO:0000313" key="2">
    <source>
        <dbReference type="EMBL" id="VDL89105.1"/>
    </source>
</evidence>
<feature type="compositionally biased region" description="Polar residues" evidence="1">
    <location>
        <begin position="75"/>
        <end position="90"/>
    </location>
</feature>
<evidence type="ECO:0000313" key="4">
    <source>
        <dbReference type="WBParaSite" id="SSLN_0000280701-mRNA-1"/>
    </source>
</evidence>
<name>A0A183SES2_SCHSO</name>
<dbReference type="WBParaSite" id="SSLN_0000280701-mRNA-1">
    <property type="protein sequence ID" value="SSLN_0000280701-mRNA-1"/>
    <property type="gene ID" value="SSLN_0000280701"/>
</dbReference>
<dbReference type="Proteomes" id="UP000275846">
    <property type="component" value="Unassembled WGS sequence"/>
</dbReference>
<gene>
    <name evidence="2" type="ORF">SSLN_LOCUS2720</name>
</gene>
<feature type="region of interest" description="Disordered" evidence="1">
    <location>
        <begin position="52"/>
        <end position="90"/>
    </location>
</feature>
<proteinExistence type="predicted"/>
<dbReference type="EMBL" id="UYSU01032319">
    <property type="protein sequence ID" value="VDL89105.1"/>
    <property type="molecule type" value="Genomic_DNA"/>
</dbReference>
<evidence type="ECO:0000256" key="1">
    <source>
        <dbReference type="SAM" id="MobiDB-lite"/>
    </source>
</evidence>
<keyword evidence="3" id="KW-1185">Reference proteome</keyword>
<protein>
    <submittedName>
        <fullName evidence="4">Transposase</fullName>
    </submittedName>
</protein>
<accession>A0A183SES2</accession>
<sequence length="90" mass="10363">MSTLYSKESKHIALRQQTKEVNYYNFKASPELMDTLIIRWSNADAKRTVHEQKNRNMKFGEPFPALKESEAVSRNDPSTQGNHSSPFDST</sequence>
<organism evidence="4">
    <name type="scientific">Schistocephalus solidus</name>
    <name type="common">Tapeworm</name>
    <dbReference type="NCBI Taxonomy" id="70667"/>
    <lineage>
        <taxon>Eukaryota</taxon>
        <taxon>Metazoa</taxon>
        <taxon>Spiralia</taxon>
        <taxon>Lophotrochozoa</taxon>
        <taxon>Platyhelminthes</taxon>
        <taxon>Cestoda</taxon>
        <taxon>Eucestoda</taxon>
        <taxon>Diphyllobothriidea</taxon>
        <taxon>Diphyllobothriidae</taxon>
        <taxon>Schistocephalus</taxon>
    </lineage>
</organism>